<evidence type="ECO:0000256" key="1">
    <source>
        <dbReference type="ARBA" id="ARBA00022691"/>
    </source>
</evidence>
<dbReference type="GO" id="GO:0032259">
    <property type="term" value="P:methylation"/>
    <property type="evidence" value="ECO:0007669"/>
    <property type="project" value="UniProtKB-KW"/>
</dbReference>
<name>A0AAJ1EVU6_9ACTO</name>
<keyword evidence="1" id="KW-0949">S-adenosyl-L-methionine</keyword>
<dbReference type="AlphaFoldDB" id="A0AAJ1EVU6"/>
<protein>
    <submittedName>
        <fullName evidence="2">DNA cytosine methyltransferase</fullName>
    </submittedName>
</protein>
<keyword evidence="2" id="KW-0808">Transferase</keyword>
<dbReference type="Proteomes" id="UP001200537">
    <property type="component" value="Unassembled WGS sequence"/>
</dbReference>
<gene>
    <name evidence="2" type="ORF">L0M99_07750</name>
</gene>
<accession>A0AAJ1EVU6</accession>
<reference evidence="2" key="1">
    <citation type="submission" date="2022-01" db="EMBL/GenBank/DDBJ databases">
        <title>Collection of gut derived symbiotic bacterial strains cultured from healthy donors.</title>
        <authorList>
            <person name="Lin H."/>
            <person name="Kohout C."/>
            <person name="Waligurski E."/>
            <person name="Pamer E.G."/>
        </authorList>
    </citation>
    <scope>NUCLEOTIDE SEQUENCE</scope>
    <source>
        <strain evidence="2">DFI.7.46</strain>
    </source>
</reference>
<keyword evidence="2" id="KW-0489">Methyltransferase</keyword>
<sequence>MAAQYKQIGNAVPVNLGYHVGRCVLAALGEIPLEDTMEVVAPLSLTPEKTSSSEQGVLL</sequence>
<dbReference type="PROSITE" id="PS00095">
    <property type="entry name" value="C5_MTASE_2"/>
    <property type="match status" value="1"/>
</dbReference>
<evidence type="ECO:0000313" key="3">
    <source>
        <dbReference type="Proteomes" id="UP001200537"/>
    </source>
</evidence>
<dbReference type="RefSeq" id="WP_024058977.1">
    <property type="nucleotide sequence ID" value="NZ_CBCTPO010000002.1"/>
</dbReference>
<organism evidence="2 3">
    <name type="scientific">Varibaculum cambriense</name>
    <dbReference type="NCBI Taxonomy" id="184870"/>
    <lineage>
        <taxon>Bacteria</taxon>
        <taxon>Bacillati</taxon>
        <taxon>Actinomycetota</taxon>
        <taxon>Actinomycetes</taxon>
        <taxon>Actinomycetales</taxon>
        <taxon>Actinomycetaceae</taxon>
        <taxon>Varibaculum</taxon>
    </lineage>
</organism>
<comment type="caution">
    <text evidence="2">The sequence shown here is derived from an EMBL/GenBank/DDBJ whole genome shotgun (WGS) entry which is preliminary data.</text>
</comment>
<evidence type="ECO:0000313" key="2">
    <source>
        <dbReference type="EMBL" id="MCG4618382.1"/>
    </source>
</evidence>
<dbReference type="InterPro" id="IPR031303">
    <property type="entry name" value="C5_meth_CS"/>
</dbReference>
<dbReference type="GO" id="GO:0008168">
    <property type="term" value="F:methyltransferase activity"/>
    <property type="evidence" value="ECO:0007669"/>
    <property type="project" value="UniProtKB-KW"/>
</dbReference>
<proteinExistence type="predicted"/>
<dbReference type="EMBL" id="JAKNHJ010000015">
    <property type="protein sequence ID" value="MCG4618382.1"/>
    <property type="molecule type" value="Genomic_DNA"/>
</dbReference>